<name>A0AAN8UMU0_9MAGN</name>
<protein>
    <submittedName>
        <fullName evidence="3">Tetratricopeptide repeat</fullName>
    </submittedName>
</protein>
<dbReference type="InterPro" id="IPR039340">
    <property type="entry name" value="Tfc4/TFIIIC-102/Sfc4"/>
</dbReference>
<dbReference type="FunFam" id="1.25.40.10:FF:000413">
    <property type="entry name" value="General transcription factor 3C polypeptide 3"/>
    <property type="match status" value="1"/>
</dbReference>
<dbReference type="Proteomes" id="UP001370490">
    <property type="component" value="Unassembled WGS sequence"/>
</dbReference>
<evidence type="ECO:0000313" key="4">
    <source>
        <dbReference type="Proteomes" id="UP001370490"/>
    </source>
</evidence>
<dbReference type="SUPFAM" id="SSF48452">
    <property type="entry name" value="TPR-like"/>
    <property type="match status" value="2"/>
</dbReference>
<accession>A0AAN8UMU0</accession>
<keyword evidence="4" id="KW-1185">Reference proteome</keyword>
<comment type="caution">
    <text evidence="3">The sequence shown here is derived from an EMBL/GenBank/DDBJ whole genome shotgun (WGS) entry which is preliminary data.</text>
</comment>
<dbReference type="SMART" id="SM00028">
    <property type="entry name" value="TPR"/>
    <property type="match status" value="5"/>
</dbReference>
<evidence type="ECO:0000256" key="1">
    <source>
        <dbReference type="PROSITE-ProRule" id="PRU00339"/>
    </source>
</evidence>
<dbReference type="PROSITE" id="PS50005">
    <property type="entry name" value="TPR"/>
    <property type="match status" value="1"/>
</dbReference>
<keyword evidence="1" id="KW-0802">TPR repeat</keyword>
<feature type="compositionally biased region" description="Basic residues" evidence="2">
    <location>
        <begin position="93"/>
        <end position="106"/>
    </location>
</feature>
<dbReference type="PANTHER" id="PTHR23082">
    <property type="entry name" value="TRANSCRIPTION INITIATION FACTOR IIIC TFIIIC , POLYPEPTIDE 3-RELATED"/>
    <property type="match status" value="1"/>
</dbReference>
<evidence type="ECO:0000313" key="3">
    <source>
        <dbReference type="EMBL" id="KAK6919823.1"/>
    </source>
</evidence>
<dbReference type="GO" id="GO:0000127">
    <property type="term" value="C:transcription factor TFIIIC complex"/>
    <property type="evidence" value="ECO:0007669"/>
    <property type="project" value="TreeGrafter"/>
</dbReference>
<dbReference type="InterPro" id="IPR019734">
    <property type="entry name" value="TPR_rpt"/>
</dbReference>
<dbReference type="PANTHER" id="PTHR23082:SF0">
    <property type="entry name" value="GENERAL TRANSCRIPTION FACTOR 3C POLYPEPTIDE 3"/>
    <property type="match status" value="1"/>
</dbReference>
<dbReference type="EMBL" id="JBAMMX010000021">
    <property type="protein sequence ID" value="KAK6919823.1"/>
    <property type="molecule type" value="Genomic_DNA"/>
</dbReference>
<proteinExistence type="predicted"/>
<reference evidence="3 4" key="1">
    <citation type="submission" date="2023-12" db="EMBL/GenBank/DDBJ databases">
        <title>A high-quality genome assembly for Dillenia turbinata (Dilleniales).</title>
        <authorList>
            <person name="Chanderbali A."/>
        </authorList>
    </citation>
    <scope>NUCLEOTIDE SEQUENCE [LARGE SCALE GENOMIC DNA]</scope>
    <source>
        <strain evidence="3">LSX21</strain>
        <tissue evidence="3">Leaf</tissue>
    </source>
</reference>
<feature type="region of interest" description="Disordered" evidence="2">
    <location>
        <begin position="93"/>
        <end position="113"/>
    </location>
</feature>
<dbReference type="AlphaFoldDB" id="A0AAN8UMU0"/>
<dbReference type="Gene3D" id="1.25.40.10">
    <property type="entry name" value="Tetratricopeptide repeat domain"/>
    <property type="match status" value="2"/>
</dbReference>
<dbReference type="InterPro" id="IPR011990">
    <property type="entry name" value="TPR-like_helical_dom_sf"/>
</dbReference>
<dbReference type="GO" id="GO:0006383">
    <property type="term" value="P:transcription by RNA polymerase III"/>
    <property type="evidence" value="ECO:0007669"/>
    <property type="project" value="InterPro"/>
</dbReference>
<gene>
    <name evidence="3" type="ORF">RJ641_015727</name>
</gene>
<organism evidence="3 4">
    <name type="scientific">Dillenia turbinata</name>
    <dbReference type="NCBI Taxonomy" id="194707"/>
    <lineage>
        <taxon>Eukaryota</taxon>
        <taxon>Viridiplantae</taxon>
        <taxon>Streptophyta</taxon>
        <taxon>Embryophyta</taxon>
        <taxon>Tracheophyta</taxon>
        <taxon>Spermatophyta</taxon>
        <taxon>Magnoliopsida</taxon>
        <taxon>eudicotyledons</taxon>
        <taxon>Gunneridae</taxon>
        <taxon>Pentapetalae</taxon>
        <taxon>Dilleniales</taxon>
        <taxon>Dilleniaceae</taxon>
        <taxon>Dillenia</taxon>
    </lineage>
</organism>
<feature type="repeat" description="TPR" evidence="1">
    <location>
        <begin position="147"/>
        <end position="180"/>
    </location>
</feature>
<evidence type="ECO:0000256" key="2">
    <source>
        <dbReference type="SAM" id="MobiDB-lite"/>
    </source>
</evidence>
<dbReference type="Pfam" id="PF13176">
    <property type="entry name" value="TPR_7"/>
    <property type="match status" value="1"/>
</dbReference>
<sequence length="1154" mass="130531">MLFLFEQRIMVAETKGIAFDHLTQGYPFAFLLGAKKMSVKDHPALELHNLSISDGLAKKLRQEDLFRASQEDISWASIEEILESMNIGVRRKFRKPKKKGRKKGSKNKSSPEVTRKLGDATLHYSCGRYEEAISVLFEVVRLAPNLPDPFHILGAVFNAIGERKKALNCYMLAAHMTPKDSSLWKCLVDWSLEQGNSGQAMYCLSKAITADPDDIDLRKYRASLYIDRGDLQKAAVSYEQISRLCPDNVEAVKSAVKLYQKCGQIERSSMILEKYIVDHPVEADLTVVDLLAAICIAQNEYGKALHHIEHAQLVYFSGKELPLHLTIKAGVCHIYLGNIEKAEYISCSQPWHFMTNALENGILAYTITFLVTKYSDNWVDNIPFFEKLMSYPECGWQDRDRATETWVPLAFGNYPLPTSSESKWKIGEGRSDESLLPNRQALDPRHVELKCCDDNPRRFPQDIGTKVLRLNGVKPPNAVKGTPSHLISCLCNRLKPWEGKGTDYLCRYSVLPLKCFTLEEATNLGGITWLKGPVVLFKVLQGESAKDHVSFIIEAADAFMKVDHCEYALKYLLALDERAGDNDGVVHLQIAHSLTTLGSNISARVTLATLLVEEDRVDDAISLLSPATNSGGVVFALLFIDLPILRLAFLLLRLLYIDPAHDTKSEILKPWWLSGEVKLKLSEIYKAKGMLKDFVDAIFPLVHESLFIESIQQKVKARKKLPRSVLLKRAEMLEDHETDNIFHGFRPVATPSDRLKATRAKKSLQKKAALKEEKKAAVQAAGFEWCSDDSDDEPPKTDYLPGSFQRQALKEPPLPNLLKDEEQHCLIVDLSKVLTSLQRHSEALEIINLTLRLPHNKLSADKREELRALGAQIAYNNIIDPMHGFDCVRYIVHQHPYSLSAWNCYYKVTSRLENRYSKHCKFLRRVRGRYKDCVPPIVISGHQFAAISQHQTAAREYLEAYKLMPENPLINLCAGSSLINLALGFRLQNKHQCLVQGLAFLYNNLQLSEHSQEALYNIARALHHVGLYSLAVSYYEQVLTTTERDYPIPKLPNENPDIVENLKPGYCSLRREAAYNLHLIYKKSGALDLARQAQNIALAMFCKGSLEWIALEHSHLKLFNVINLEEVEPSLYFLSKCIIPAFSNSARVTVTVIF</sequence>